<feature type="region of interest" description="Disordered" evidence="1">
    <location>
        <begin position="1"/>
        <end position="28"/>
    </location>
</feature>
<dbReference type="InterPro" id="IPR029058">
    <property type="entry name" value="AB_hydrolase_fold"/>
</dbReference>
<dbReference type="InterPro" id="IPR000073">
    <property type="entry name" value="AB_hydrolase_1"/>
</dbReference>
<accession>A0A679JNQ8</accession>
<proteinExistence type="predicted"/>
<keyword evidence="3" id="KW-0614">Plasmid</keyword>
<evidence type="ECO:0000313" key="3">
    <source>
        <dbReference type="EMBL" id="CAA2137543.1"/>
    </source>
</evidence>
<dbReference type="InterPro" id="IPR000639">
    <property type="entry name" value="Epox_hydrolase-like"/>
</dbReference>
<reference evidence="3" key="1">
    <citation type="submission" date="2019-12" db="EMBL/GenBank/DDBJ databases">
        <authorList>
            <person name="Cremers G."/>
        </authorList>
    </citation>
    <scope>NUCLEOTIDE SEQUENCE</scope>
    <source>
        <strain evidence="3">Mbul2</strain>
        <plasmid evidence="3">1</plasmid>
    </source>
</reference>
<dbReference type="PANTHER" id="PTHR43798">
    <property type="entry name" value="MONOACYLGLYCEROL LIPASE"/>
    <property type="match status" value="1"/>
</dbReference>
<protein>
    <submittedName>
        <fullName evidence="3">4,5:9,10-diseco-3-hydroxy-5,9, 17-trioxoandrosta-1(10),2-diene-4-oate hydrolase</fullName>
        <ecNumber evidence="3">3.7.1.17</ecNumber>
    </submittedName>
</protein>
<dbReference type="RefSeq" id="WP_339159278.1">
    <property type="nucleotide sequence ID" value="NZ_LR743510.1"/>
</dbReference>
<name>A0A679JNQ8_9HYPH</name>
<evidence type="ECO:0000259" key="2">
    <source>
        <dbReference type="Pfam" id="PF12697"/>
    </source>
</evidence>
<dbReference type="InterPro" id="IPR050266">
    <property type="entry name" value="AB_hydrolase_sf"/>
</dbReference>
<organism evidence="3">
    <name type="scientific">Methylobacterium bullatum</name>
    <dbReference type="NCBI Taxonomy" id="570505"/>
    <lineage>
        <taxon>Bacteria</taxon>
        <taxon>Pseudomonadati</taxon>
        <taxon>Pseudomonadota</taxon>
        <taxon>Alphaproteobacteria</taxon>
        <taxon>Hyphomicrobiales</taxon>
        <taxon>Methylobacteriaceae</taxon>
        <taxon>Methylobacterium</taxon>
    </lineage>
</organism>
<dbReference type="PRINTS" id="PR00412">
    <property type="entry name" value="EPOXHYDRLASE"/>
</dbReference>
<dbReference type="EC" id="3.7.1.17" evidence="3"/>
<dbReference type="Gene3D" id="3.40.50.1820">
    <property type="entry name" value="alpha/beta hydrolase"/>
    <property type="match status" value="1"/>
</dbReference>
<dbReference type="GO" id="GO:0102296">
    <property type="term" value="F:4,5-9,10-diseco-3-hydroxy-5,9,17-trioxoandrosta-1(10),2-diene-4-oate hydrolase activity"/>
    <property type="evidence" value="ECO:0007669"/>
    <property type="project" value="UniProtKB-EC"/>
</dbReference>
<evidence type="ECO:0000256" key="1">
    <source>
        <dbReference type="SAM" id="MobiDB-lite"/>
    </source>
</evidence>
<dbReference type="SUPFAM" id="SSF53474">
    <property type="entry name" value="alpha/beta-Hydrolases"/>
    <property type="match status" value="1"/>
</dbReference>
<gene>
    <name evidence="3" type="primary">hsaD_1</name>
    <name evidence="3" type="ORF">MBLL_00708</name>
</gene>
<dbReference type="EMBL" id="LR743510">
    <property type="protein sequence ID" value="CAA2137543.1"/>
    <property type="molecule type" value="Genomic_DNA"/>
</dbReference>
<sequence length="306" mass="33123">MAGVIDGRSRRDESSSTAPVRADRPPRRFLDVPAGPRIAYVEAGSGPDLILVHGAVMTLDDMRLGPMEALSRHFRVVAIDRPGHGESEHIPFSDASVWRQAEIVREVARGLGLRRPVLVGHSFGGAVCLAFGMAYPDEAGGVVAISPICFPEPRLEQVLFGPRASPMGGDALSRMLAGSDALLMPLLWRAMFLPQPMPARFAAEFPFGLAGQSRRLVADGENANMLWSDLSRSALGYATCRVPVAILCGSADIVTNPLMHGRQAARLIPDATFRWLHGLGHMLHHYEVDAVVEAALDIQRRRGDEA</sequence>
<dbReference type="AlphaFoldDB" id="A0A679JNQ8"/>
<geneLocation type="plasmid" evidence="3">
    <name>1</name>
</geneLocation>
<feature type="domain" description="AB hydrolase-1" evidence="2">
    <location>
        <begin position="49"/>
        <end position="294"/>
    </location>
</feature>
<dbReference type="Pfam" id="PF12697">
    <property type="entry name" value="Abhydrolase_6"/>
    <property type="match status" value="1"/>
</dbReference>
<keyword evidence="3" id="KW-0378">Hydrolase</keyword>
<dbReference type="PRINTS" id="PR00111">
    <property type="entry name" value="ABHYDROLASE"/>
</dbReference>